<dbReference type="InterPro" id="IPR010851">
    <property type="entry name" value="DEFL"/>
</dbReference>
<dbReference type="OrthoDB" id="1869961at2759"/>
<evidence type="ECO:0000256" key="3">
    <source>
        <dbReference type="ARBA" id="ARBA00022577"/>
    </source>
</evidence>
<keyword evidence="5" id="KW-1015">Disulfide bond</keyword>
<evidence type="ECO:0000256" key="2">
    <source>
        <dbReference type="ARBA" id="ARBA00022529"/>
    </source>
</evidence>
<dbReference type="PaxDb" id="4097-A0A1S3XWJ2"/>
<protein>
    <submittedName>
        <fullName evidence="7">Defensin-like protein 159</fullName>
    </submittedName>
</protein>
<dbReference type="RefSeq" id="XP_016444245.1">
    <property type="nucleotide sequence ID" value="XM_016588759.1"/>
</dbReference>
<name>A0A1S3XWJ2_TOBAC</name>
<feature type="chain" id="PRO_5010226588" evidence="6">
    <location>
        <begin position="27"/>
        <end position="77"/>
    </location>
</feature>
<evidence type="ECO:0000313" key="7">
    <source>
        <dbReference type="RefSeq" id="XP_016444245.1"/>
    </source>
</evidence>
<dbReference type="PANTHER" id="PTHR33830">
    <property type="entry name" value="DEFENSIN-LIKE PROTEIN 184-RELATED"/>
    <property type="match status" value="1"/>
</dbReference>
<dbReference type="PANTHER" id="PTHR33830:SF3">
    <property type="entry name" value="DEFENSIN-LIKE PROTEIN 127-RELATED"/>
    <property type="match status" value="1"/>
</dbReference>
<dbReference type="GO" id="GO:0031640">
    <property type="term" value="P:killing of cells of another organism"/>
    <property type="evidence" value="ECO:0007669"/>
    <property type="project" value="UniProtKB-KW"/>
</dbReference>
<proteinExistence type="inferred from homology"/>
<evidence type="ECO:0000256" key="6">
    <source>
        <dbReference type="SAM" id="SignalP"/>
    </source>
</evidence>
<dbReference type="Pfam" id="PF07333">
    <property type="entry name" value="SLR1-BP"/>
    <property type="match status" value="1"/>
</dbReference>
<gene>
    <name evidence="7" type="primary">LOC107769531</name>
</gene>
<evidence type="ECO:0000256" key="4">
    <source>
        <dbReference type="ARBA" id="ARBA00022821"/>
    </source>
</evidence>
<reference evidence="7" key="1">
    <citation type="submission" date="2025-08" db="UniProtKB">
        <authorList>
            <consortium name="RefSeq"/>
        </authorList>
    </citation>
    <scope>IDENTIFICATION</scope>
</reference>
<dbReference type="OMA" id="MAECQSE"/>
<keyword evidence="3" id="KW-0295">Fungicide</keyword>
<feature type="signal peptide" evidence="6">
    <location>
        <begin position="1"/>
        <end position="26"/>
    </location>
</feature>
<accession>A0A1S3XWJ2</accession>
<dbReference type="GO" id="GO:0050832">
    <property type="term" value="P:defense response to fungus"/>
    <property type="evidence" value="ECO:0007669"/>
    <property type="project" value="UniProtKB-KW"/>
</dbReference>
<sequence>MAKFLNSVLCFFLILSVAMVITQVNAQKRCSATLDTHGCLLADCQKECVQKYNGNGLCTGGVSGPFNCVCVYNCNSN</sequence>
<comment type="similarity">
    <text evidence="1">Belongs to the DEFL family.</text>
</comment>
<evidence type="ECO:0000256" key="5">
    <source>
        <dbReference type="ARBA" id="ARBA00023157"/>
    </source>
</evidence>
<keyword evidence="4" id="KW-0611">Plant defense</keyword>
<keyword evidence="6" id="KW-0732">Signal</keyword>
<organism evidence="7">
    <name type="scientific">Nicotiana tabacum</name>
    <name type="common">Common tobacco</name>
    <dbReference type="NCBI Taxonomy" id="4097"/>
    <lineage>
        <taxon>Eukaryota</taxon>
        <taxon>Viridiplantae</taxon>
        <taxon>Streptophyta</taxon>
        <taxon>Embryophyta</taxon>
        <taxon>Tracheophyta</taxon>
        <taxon>Spermatophyta</taxon>
        <taxon>Magnoliopsida</taxon>
        <taxon>eudicotyledons</taxon>
        <taxon>Gunneridae</taxon>
        <taxon>Pentapetalae</taxon>
        <taxon>asterids</taxon>
        <taxon>lamiids</taxon>
        <taxon>Solanales</taxon>
        <taxon>Solanaceae</taxon>
        <taxon>Nicotianoideae</taxon>
        <taxon>Nicotianeae</taxon>
        <taxon>Nicotiana</taxon>
    </lineage>
</organism>
<keyword evidence="2" id="KW-0929">Antimicrobial</keyword>
<dbReference type="AlphaFoldDB" id="A0A1S3XWJ2"/>
<dbReference type="KEGG" id="nta:107769531"/>
<evidence type="ECO:0000256" key="1">
    <source>
        <dbReference type="ARBA" id="ARBA00006722"/>
    </source>
</evidence>